<dbReference type="Gene3D" id="3.90.870.10">
    <property type="entry name" value="DHBP synthase"/>
    <property type="match status" value="1"/>
</dbReference>
<evidence type="ECO:0000256" key="9">
    <source>
        <dbReference type="ARBA" id="ARBA00022840"/>
    </source>
</evidence>
<evidence type="ECO:0000256" key="7">
    <source>
        <dbReference type="ARBA" id="ARBA00022695"/>
    </source>
</evidence>
<dbReference type="GO" id="GO:0008033">
    <property type="term" value="P:tRNA processing"/>
    <property type="evidence" value="ECO:0007669"/>
    <property type="project" value="UniProtKB-KW"/>
</dbReference>
<reference evidence="13 14" key="1">
    <citation type="submission" date="2018-01" db="EMBL/GenBank/DDBJ databases">
        <title>The draft genome of Hanstruepera neustonica JCM19743.</title>
        <authorList>
            <person name="He R.-H."/>
            <person name="Du Z.-J."/>
        </authorList>
    </citation>
    <scope>NUCLEOTIDE SEQUENCE [LARGE SCALE GENOMIC DNA]</scope>
    <source>
        <strain evidence="13 14">JCM19743</strain>
    </source>
</reference>
<dbReference type="EMBL" id="POWF01000003">
    <property type="protein sequence ID" value="PNQ73323.1"/>
    <property type="molecule type" value="Genomic_DNA"/>
</dbReference>
<name>A0A2K1DZ76_9FLAO</name>
<organism evidence="13 14">
    <name type="scientific">Hanstruepera neustonica</name>
    <dbReference type="NCBI Taxonomy" id="1445657"/>
    <lineage>
        <taxon>Bacteria</taxon>
        <taxon>Pseudomonadati</taxon>
        <taxon>Bacteroidota</taxon>
        <taxon>Flavobacteriia</taxon>
        <taxon>Flavobacteriales</taxon>
        <taxon>Flavobacteriaceae</taxon>
        <taxon>Hanstruepera</taxon>
    </lineage>
</organism>
<dbReference type="EC" id="2.7.7.87" evidence="3"/>
<evidence type="ECO:0000256" key="4">
    <source>
        <dbReference type="ARBA" id="ARBA00022490"/>
    </source>
</evidence>
<dbReference type="GO" id="GO:0005524">
    <property type="term" value="F:ATP binding"/>
    <property type="evidence" value="ECO:0007669"/>
    <property type="project" value="UniProtKB-KW"/>
</dbReference>
<evidence type="ECO:0000256" key="8">
    <source>
        <dbReference type="ARBA" id="ARBA00022741"/>
    </source>
</evidence>
<evidence type="ECO:0000256" key="6">
    <source>
        <dbReference type="ARBA" id="ARBA00022694"/>
    </source>
</evidence>
<keyword evidence="14" id="KW-1185">Reference proteome</keyword>
<evidence type="ECO:0000256" key="10">
    <source>
        <dbReference type="ARBA" id="ARBA00029774"/>
    </source>
</evidence>
<evidence type="ECO:0000313" key="14">
    <source>
        <dbReference type="Proteomes" id="UP000236641"/>
    </source>
</evidence>
<evidence type="ECO:0000256" key="2">
    <source>
        <dbReference type="ARBA" id="ARBA00007663"/>
    </source>
</evidence>
<dbReference type="GO" id="GO:0000049">
    <property type="term" value="F:tRNA binding"/>
    <property type="evidence" value="ECO:0007669"/>
    <property type="project" value="TreeGrafter"/>
</dbReference>
<dbReference type="GO" id="GO:0005737">
    <property type="term" value="C:cytoplasm"/>
    <property type="evidence" value="ECO:0007669"/>
    <property type="project" value="UniProtKB-SubCell"/>
</dbReference>
<evidence type="ECO:0000313" key="13">
    <source>
        <dbReference type="EMBL" id="PNQ73323.1"/>
    </source>
</evidence>
<comment type="similarity">
    <text evidence="2">Belongs to the SUA5 family.</text>
</comment>
<dbReference type="PANTHER" id="PTHR17490:SF16">
    <property type="entry name" value="THREONYLCARBAMOYL-AMP SYNTHASE"/>
    <property type="match status" value="1"/>
</dbReference>
<dbReference type="PANTHER" id="PTHR17490">
    <property type="entry name" value="SUA5"/>
    <property type="match status" value="1"/>
</dbReference>
<dbReference type="RefSeq" id="WP_103051847.1">
    <property type="nucleotide sequence ID" value="NZ_POWF01000003.1"/>
</dbReference>
<proteinExistence type="inferred from homology"/>
<evidence type="ECO:0000256" key="11">
    <source>
        <dbReference type="ARBA" id="ARBA00048366"/>
    </source>
</evidence>
<keyword evidence="6" id="KW-0819">tRNA processing</keyword>
<evidence type="ECO:0000256" key="5">
    <source>
        <dbReference type="ARBA" id="ARBA00022679"/>
    </source>
</evidence>
<keyword evidence="5" id="KW-0808">Transferase</keyword>
<dbReference type="InterPro" id="IPR017945">
    <property type="entry name" value="DHBP_synth_RibB-like_a/b_dom"/>
</dbReference>
<keyword evidence="7" id="KW-0548">Nucleotidyltransferase</keyword>
<keyword evidence="9" id="KW-0067">ATP-binding</keyword>
<dbReference type="InterPro" id="IPR050156">
    <property type="entry name" value="TC-AMP_synthase_SUA5"/>
</dbReference>
<dbReference type="GO" id="GO:0006450">
    <property type="term" value="P:regulation of translational fidelity"/>
    <property type="evidence" value="ECO:0007669"/>
    <property type="project" value="TreeGrafter"/>
</dbReference>
<keyword evidence="4" id="KW-0963">Cytoplasm</keyword>
<dbReference type="GO" id="GO:0003725">
    <property type="term" value="F:double-stranded RNA binding"/>
    <property type="evidence" value="ECO:0007669"/>
    <property type="project" value="InterPro"/>
</dbReference>
<accession>A0A2K1DZ76</accession>
<dbReference type="Proteomes" id="UP000236641">
    <property type="component" value="Unassembled WGS sequence"/>
</dbReference>
<dbReference type="InterPro" id="IPR006070">
    <property type="entry name" value="Sua5-like_dom"/>
</dbReference>
<evidence type="ECO:0000256" key="1">
    <source>
        <dbReference type="ARBA" id="ARBA00004496"/>
    </source>
</evidence>
<sequence length="186" mass="20742">MIIELEKSLKNLEKGHVILYPSDTIWGIGCDATNPKAVSKIYTLKKRIESKALICLVSDFKMLENYVEYIPEEAVEIIREAKKPTTIIYNKPLNFAQNLLAEDGSIAIRIAHSGFAHDLISKFNKPLVSTSANISGEPSPKSFKEISEGILKGVDYIVNLPDIKTDTRPSSIIKLNRDGTVQVIRE</sequence>
<protein>
    <recommendedName>
        <fullName evidence="10">L-threonylcarbamoyladenylate synthase</fullName>
        <ecNumber evidence="3">2.7.7.87</ecNumber>
    </recommendedName>
    <alternativeName>
        <fullName evidence="10">L-threonylcarbamoyladenylate synthase</fullName>
    </alternativeName>
</protein>
<dbReference type="GO" id="GO:0061710">
    <property type="term" value="F:L-threonylcarbamoyladenylate synthase"/>
    <property type="evidence" value="ECO:0007669"/>
    <property type="project" value="UniProtKB-EC"/>
</dbReference>
<gene>
    <name evidence="13" type="ORF">C1T31_07330</name>
</gene>
<dbReference type="Pfam" id="PF01300">
    <property type="entry name" value="Sua5_yciO_yrdC"/>
    <property type="match status" value="1"/>
</dbReference>
<dbReference type="OrthoDB" id="9814580at2"/>
<dbReference type="NCBIfam" id="TIGR00057">
    <property type="entry name" value="L-threonylcarbamoyladenylate synthase"/>
    <property type="match status" value="1"/>
</dbReference>
<feature type="domain" description="YrdC-like" evidence="12">
    <location>
        <begin position="2"/>
        <end position="186"/>
    </location>
</feature>
<keyword evidence="8" id="KW-0547">Nucleotide-binding</keyword>
<evidence type="ECO:0000259" key="12">
    <source>
        <dbReference type="PROSITE" id="PS51163"/>
    </source>
</evidence>
<dbReference type="PROSITE" id="PS51163">
    <property type="entry name" value="YRDC"/>
    <property type="match status" value="1"/>
</dbReference>
<evidence type="ECO:0000256" key="3">
    <source>
        <dbReference type="ARBA" id="ARBA00012584"/>
    </source>
</evidence>
<dbReference type="AlphaFoldDB" id="A0A2K1DZ76"/>
<dbReference type="SUPFAM" id="SSF55821">
    <property type="entry name" value="YrdC/RibB"/>
    <property type="match status" value="1"/>
</dbReference>
<comment type="caution">
    <text evidence="13">The sequence shown here is derived from an EMBL/GenBank/DDBJ whole genome shotgun (WGS) entry which is preliminary data.</text>
</comment>
<comment type="subcellular location">
    <subcellularLocation>
        <location evidence="1">Cytoplasm</location>
    </subcellularLocation>
</comment>
<comment type="catalytic activity">
    <reaction evidence="11">
        <text>L-threonine + hydrogencarbonate + ATP = L-threonylcarbamoyladenylate + diphosphate + H2O</text>
        <dbReference type="Rhea" id="RHEA:36407"/>
        <dbReference type="ChEBI" id="CHEBI:15377"/>
        <dbReference type="ChEBI" id="CHEBI:17544"/>
        <dbReference type="ChEBI" id="CHEBI:30616"/>
        <dbReference type="ChEBI" id="CHEBI:33019"/>
        <dbReference type="ChEBI" id="CHEBI:57926"/>
        <dbReference type="ChEBI" id="CHEBI:73682"/>
        <dbReference type="EC" id="2.7.7.87"/>
    </reaction>
</comment>